<reference evidence="2" key="1">
    <citation type="journal article" date="2023" name="G3 (Bethesda)">
        <title>Whole genome assemblies of Zophobas morio and Tenebrio molitor.</title>
        <authorList>
            <person name="Kaur S."/>
            <person name="Stinson S.A."/>
            <person name="diCenzo G.C."/>
        </authorList>
    </citation>
    <scope>NUCLEOTIDE SEQUENCE</scope>
    <source>
        <strain evidence="2">QUZm001</strain>
    </source>
</reference>
<accession>A0AA38HME7</accession>
<proteinExistence type="predicted"/>
<name>A0AA38HME7_9CUCU</name>
<dbReference type="EMBL" id="JALNTZ010000010">
    <property type="protein sequence ID" value="KAJ3640285.1"/>
    <property type="molecule type" value="Genomic_DNA"/>
</dbReference>
<evidence type="ECO:0000313" key="3">
    <source>
        <dbReference type="Proteomes" id="UP001168821"/>
    </source>
</evidence>
<evidence type="ECO:0000313" key="2">
    <source>
        <dbReference type="EMBL" id="KAJ3640285.1"/>
    </source>
</evidence>
<organism evidence="2 3">
    <name type="scientific">Zophobas morio</name>
    <dbReference type="NCBI Taxonomy" id="2755281"/>
    <lineage>
        <taxon>Eukaryota</taxon>
        <taxon>Metazoa</taxon>
        <taxon>Ecdysozoa</taxon>
        <taxon>Arthropoda</taxon>
        <taxon>Hexapoda</taxon>
        <taxon>Insecta</taxon>
        <taxon>Pterygota</taxon>
        <taxon>Neoptera</taxon>
        <taxon>Endopterygota</taxon>
        <taxon>Coleoptera</taxon>
        <taxon>Polyphaga</taxon>
        <taxon>Cucujiformia</taxon>
        <taxon>Tenebrionidae</taxon>
        <taxon>Zophobas</taxon>
    </lineage>
</organism>
<keyword evidence="3" id="KW-1185">Reference proteome</keyword>
<sequence length="103" mass="11932">MLNKNNNENGDQATTNSTNIPERRVIKSFLKQSPSVDKIGGPTKALIPLRSGGFLFESYADRQRKKIAEILQKDNRIQYREIKNIDPVLEFCVYTYQWRLVTV</sequence>
<comment type="caution">
    <text evidence="2">The sequence shown here is derived from an EMBL/GenBank/DDBJ whole genome shotgun (WGS) entry which is preliminary data.</text>
</comment>
<protein>
    <submittedName>
        <fullName evidence="2">Uncharacterized protein</fullName>
    </submittedName>
</protein>
<feature type="region of interest" description="Disordered" evidence="1">
    <location>
        <begin position="1"/>
        <end position="21"/>
    </location>
</feature>
<gene>
    <name evidence="2" type="ORF">Zmor_003594</name>
</gene>
<evidence type="ECO:0000256" key="1">
    <source>
        <dbReference type="SAM" id="MobiDB-lite"/>
    </source>
</evidence>
<dbReference type="Proteomes" id="UP001168821">
    <property type="component" value="Unassembled WGS sequence"/>
</dbReference>
<feature type="compositionally biased region" description="Polar residues" evidence="1">
    <location>
        <begin position="1"/>
        <end position="20"/>
    </location>
</feature>
<dbReference type="AlphaFoldDB" id="A0AA38HME7"/>